<dbReference type="Pfam" id="PF00680">
    <property type="entry name" value="RdRP_1"/>
    <property type="match status" value="1"/>
</dbReference>
<dbReference type="InterPro" id="IPR043128">
    <property type="entry name" value="Rev_trsase/Diguanyl_cyclase"/>
</dbReference>
<protein>
    <submittedName>
        <fullName evidence="8">RNA-dependent RNA polymerase</fullName>
    </submittedName>
</protein>
<dbReference type="InterPro" id="IPR007094">
    <property type="entry name" value="RNA-dir_pol_PSvirus"/>
</dbReference>
<keyword evidence="2" id="KW-0808">Transferase</keyword>
<dbReference type="GO" id="GO:0016787">
    <property type="term" value="F:hydrolase activity"/>
    <property type="evidence" value="ECO:0007669"/>
    <property type="project" value="UniProtKB-KW"/>
</dbReference>
<dbReference type="GO" id="GO:0000166">
    <property type="term" value="F:nucleotide binding"/>
    <property type="evidence" value="ECO:0007669"/>
    <property type="project" value="UniProtKB-KW"/>
</dbReference>
<evidence type="ECO:0000256" key="3">
    <source>
        <dbReference type="ARBA" id="ARBA00022695"/>
    </source>
</evidence>
<keyword evidence="6" id="KW-0693">Viral RNA replication</keyword>
<keyword evidence="5" id="KW-0378">Hydrolase</keyword>
<dbReference type="InterPro" id="IPR001205">
    <property type="entry name" value="RNA-dir_pol_C"/>
</dbReference>
<evidence type="ECO:0000256" key="5">
    <source>
        <dbReference type="ARBA" id="ARBA00022801"/>
    </source>
</evidence>
<dbReference type="GO" id="GO:0003723">
    <property type="term" value="F:RNA binding"/>
    <property type="evidence" value="ECO:0007669"/>
    <property type="project" value="InterPro"/>
</dbReference>
<evidence type="ECO:0000256" key="2">
    <source>
        <dbReference type="ARBA" id="ARBA00022679"/>
    </source>
</evidence>
<feature type="domain" description="RdRp catalytic" evidence="7">
    <location>
        <begin position="137"/>
        <end position="263"/>
    </location>
</feature>
<evidence type="ECO:0000313" key="8">
    <source>
        <dbReference type="EMBL" id="XDE70234.1"/>
    </source>
</evidence>
<dbReference type="EMBL" id="PP479892">
    <property type="protein sequence ID" value="XDE70234.1"/>
    <property type="molecule type" value="Genomic_RNA"/>
</dbReference>
<dbReference type="Gene3D" id="3.30.70.270">
    <property type="match status" value="1"/>
</dbReference>
<reference evidence="8" key="2">
    <citation type="submission" date="2024-03" db="EMBL/GenBank/DDBJ databases">
        <authorList>
            <person name="Luo J."/>
            <person name="Dong X."/>
            <person name="Zhang F."/>
            <person name="Zhou C."/>
            <person name="Meng F."/>
            <person name="Wang G."/>
            <person name="Qiu L."/>
            <person name="Shi W."/>
        </authorList>
    </citation>
    <scope>NUCLEOTIDE SEQUENCE</scope>
    <source>
        <strain evidence="8">G3</strain>
    </source>
</reference>
<dbReference type="PROSITE" id="PS50507">
    <property type="entry name" value="RDRP_SSRNA_POS"/>
    <property type="match status" value="1"/>
</dbReference>
<reference evidence="8" key="1">
    <citation type="journal article" date="2024" name="Vet Sci">
        <title>Meta-Transcriptomic Analysis Reveals Novel RNA Viruses in Polychaetes Perinereis.</title>
        <authorList>
            <person name="Luo J."/>
            <person name="Zhang F."/>
            <person name="Zhou C."/>
            <person name="Meng F."/>
            <person name="Wang G."/>
            <person name="Qiu L."/>
            <person name="Shi W."/>
            <person name="Huang J."/>
            <person name="Dong X."/>
        </authorList>
    </citation>
    <scope>NUCLEOTIDE SEQUENCE</scope>
    <source>
        <strain evidence="8">G3</strain>
    </source>
</reference>
<dbReference type="InterPro" id="IPR043502">
    <property type="entry name" value="DNA/RNA_pol_sf"/>
</dbReference>
<dbReference type="CDD" id="cd23195">
    <property type="entry name" value="Marnaviridae_RdRp"/>
    <property type="match status" value="1"/>
</dbReference>
<dbReference type="SUPFAM" id="SSF56672">
    <property type="entry name" value="DNA/RNA polymerases"/>
    <property type="match status" value="1"/>
</dbReference>
<evidence type="ECO:0000256" key="6">
    <source>
        <dbReference type="ARBA" id="ARBA00022953"/>
    </source>
</evidence>
<accession>A0AB39A372</accession>
<keyword evidence="3" id="KW-0548">Nucleotidyltransferase</keyword>
<name>A0AB39A372_9VIRU</name>
<evidence type="ECO:0000259" key="7">
    <source>
        <dbReference type="PROSITE" id="PS50507"/>
    </source>
</evidence>
<organism evidence="8">
    <name type="scientific">Perinereis aibuhitensis marna-like virus 6</name>
    <dbReference type="NCBI Taxonomy" id="3237978"/>
    <lineage>
        <taxon>Viruses</taxon>
        <taxon>Riboviria</taxon>
        <taxon>Orthornavirae</taxon>
        <taxon>Pisuviricota</taxon>
        <taxon>Pisoniviricetes</taxon>
        <taxon>Picornavirales</taxon>
        <taxon>Marnaviridae</taxon>
    </lineage>
</organism>
<proteinExistence type="predicted"/>
<evidence type="ECO:0000256" key="4">
    <source>
        <dbReference type="ARBA" id="ARBA00022741"/>
    </source>
</evidence>
<dbReference type="GO" id="GO:0039694">
    <property type="term" value="P:viral RNA genome replication"/>
    <property type="evidence" value="ECO:0007669"/>
    <property type="project" value="InterPro"/>
</dbReference>
<dbReference type="GO" id="GO:0003968">
    <property type="term" value="F:RNA-directed RNA polymerase activity"/>
    <property type="evidence" value="ECO:0007669"/>
    <property type="project" value="UniProtKB-KW"/>
</dbReference>
<sequence length="399" mass="46192">MPMSTSMGFPVFGPKAKHFRLVELEKESYYEPDDEVKTEYDRCIACWERGERAYPVASATLKDEPTKIQEDPTLPDKVRVYQAVAVALGMGIRRWYLPITRALSLNPELSETAVGVNAFSQQWDELMKFAEKFAEDGRVVAWDYSKYDVRMNSQMTYAVLMSLIDLAELCDYDEYDLRMMNAMIADIIHPLIDYNGTMIMAYNMNTSGNNITVYINSIANSLYVRMGFFHVCPEVVEFRAVVGAQTYGDDFKGSVQKEYRTRFNFRVFKEFLAKHGMKITEPKKTDKVDDDLDIDDADFLKRHSNYIPEIGCRIGKLDKRSMFKPLMANVKSTSETPEVVAISCIETYMHELFAHGRQEYELDQPKIKELCVRVLHFVPPAVAFTFDERVEMWKEKYIQ</sequence>
<keyword evidence="4" id="KW-0547">Nucleotide-binding</keyword>
<keyword evidence="1 8" id="KW-0696">RNA-directed RNA polymerase</keyword>
<dbReference type="GO" id="GO:0006351">
    <property type="term" value="P:DNA-templated transcription"/>
    <property type="evidence" value="ECO:0007669"/>
    <property type="project" value="InterPro"/>
</dbReference>
<evidence type="ECO:0000256" key="1">
    <source>
        <dbReference type="ARBA" id="ARBA00022484"/>
    </source>
</evidence>